<dbReference type="AlphaFoldDB" id="A0A0S6UBQ0"/>
<proteinExistence type="predicted"/>
<gene>
    <name evidence="1" type="ORF">MTY_0150</name>
</gene>
<organism evidence="1">
    <name type="scientific">Moorella thermoacetica Y72</name>
    <dbReference type="NCBI Taxonomy" id="1325331"/>
    <lineage>
        <taxon>Bacteria</taxon>
        <taxon>Bacillati</taxon>
        <taxon>Bacillota</taxon>
        <taxon>Clostridia</taxon>
        <taxon>Neomoorellales</taxon>
        <taxon>Neomoorellaceae</taxon>
        <taxon>Neomoorella</taxon>
    </lineage>
</organism>
<name>A0A0S6UBQ0_NEOTH</name>
<protein>
    <submittedName>
        <fullName evidence="1">Uncharacterized protein</fullName>
    </submittedName>
</protein>
<reference evidence="1" key="1">
    <citation type="journal article" date="2014" name="Gene">
        <title>Genome-guided analysis of transformation efficiency and carbon dioxide assimilation by Moorella thermoacetica Y72.</title>
        <authorList>
            <person name="Tsukahara K."/>
            <person name="Kita A."/>
            <person name="Nakashimada Y."/>
            <person name="Hoshino T."/>
            <person name="Murakami K."/>
        </authorList>
    </citation>
    <scope>NUCLEOTIDE SEQUENCE [LARGE SCALE GENOMIC DNA]</scope>
    <source>
        <strain evidence="1">Y72</strain>
    </source>
</reference>
<sequence length="53" mass="5933">MPGFLIIILVGLITLCCCRTPGGSITLAISVFRREWDLTQGRLQDRSQLLFPL</sequence>
<dbReference type="EMBL" id="DF238840">
    <property type="protein sequence ID" value="GAF24822.1"/>
    <property type="molecule type" value="Genomic_DNA"/>
</dbReference>
<accession>A0A0S6UBQ0</accession>
<evidence type="ECO:0000313" key="1">
    <source>
        <dbReference type="EMBL" id="GAF24822.1"/>
    </source>
</evidence>
<dbReference type="Proteomes" id="UP000063718">
    <property type="component" value="Unassembled WGS sequence"/>
</dbReference>